<dbReference type="GO" id="GO:0050772">
    <property type="term" value="P:positive regulation of axonogenesis"/>
    <property type="evidence" value="ECO:0007669"/>
    <property type="project" value="TreeGrafter"/>
</dbReference>
<evidence type="ECO:0000256" key="7">
    <source>
        <dbReference type="ARBA" id="ARBA00022737"/>
    </source>
</evidence>
<dbReference type="InterPro" id="IPR041019">
    <property type="entry name" value="TIG1_plexin"/>
</dbReference>
<evidence type="ECO:0000256" key="13">
    <source>
        <dbReference type="ARBA" id="ARBA00023180"/>
    </source>
</evidence>
<dbReference type="GO" id="GO:0017154">
    <property type="term" value="F:semaphorin receptor activity"/>
    <property type="evidence" value="ECO:0007669"/>
    <property type="project" value="InterPro"/>
</dbReference>
<dbReference type="Gene3D" id="2.130.10.10">
    <property type="entry name" value="YVTN repeat-like/Quinoprotein amine dehydrogenase"/>
    <property type="match status" value="1"/>
</dbReference>
<dbReference type="SUPFAM" id="SSF48350">
    <property type="entry name" value="GTPase activation domain, GAP"/>
    <property type="match status" value="1"/>
</dbReference>
<dbReference type="CDD" id="cd12793">
    <property type="entry name" value="RasGAP_plexin_B1"/>
    <property type="match status" value="1"/>
</dbReference>
<evidence type="ECO:0000256" key="9">
    <source>
        <dbReference type="ARBA" id="ARBA00023054"/>
    </source>
</evidence>
<evidence type="ECO:0000313" key="18">
    <source>
        <dbReference type="Ensembl" id="ENSACLP00000060471.1"/>
    </source>
</evidence>
<reference evidence="18" key="2">
    <citation type="submission" date="2025-08" db="UniProtKB">
        <authorList>
            <consortium name="Ensembl"/>
        </authorList>
    </citation>
    <scope>IDENTIFICATION</scope>
</reference>
<reference evidence="18" key="1">
    <citation type="submission" date="2018-05" db="EMBL/GenBank/DDBJ databases">
        <authorList>
            <person name="Datahose"/>
        </authorList>
    </citation>
    <scope>NUCLEOTIDE SEQUENCE</scope>
</reference>
<dbReference type="FunFam" id="1.10.506.10:FF:000010">
    <property type="entry name" value="Plexin B1"/>
    <property type="match status" value="1"/>
</dbReference>
<comment type="similarity">
    <text evidence="2">Belongs to the plexin family.</text>
</comment>
<dbReference type="PROSITE" id="PS51257">
    <property type="entry name" value="PROKAR_LIPOPROTEIN"/>
    <property type="match status" value="1"/>
</dbReference>
<evidence type="ECO:0000256" key="16">
    <source>
        <dbReference type="PROSITE-ProRule" id="PRU00352"/>
    </source>
</evidence>
<comment type="subcellular location">
    <subcellularLocation>
        <location evidence="1">Cell membrane</location>
        <topology evidence="1">Single-pass type I membrane protein</topology>
    </subcellularLocation>
</comment>
<dbReference type="InterPro" id="IPR013783">
    <property type="entry name" value="Ig-like_fold"/>
</dbReference>
<dbReference type="SUPFAM" id="SSF81296">
    <property type="entry name" value="E set domains"/>
    <property type="match status" value="1"/>
</dbReference>
<keyword evidence="13" id="KW-0325">Glycoprotein</keyword>
<keyword evidence="11" id="KW-1015">Disulfide bond</keyword>
<evidence type="ECO:0000256" key="6">
    <source>
        <dbReference type="ARBA" id="ARBA00022729"/>
    </source>
</evidence>
<dbReference type="InterPro" id="IPR001627">
    <property type="entry name" value="Semap_dom"/>
</dbReference>
<dbReference type="GO" id="GO:0048675">
    <property type="term" value="P:axon extension"/>
    <property type="evidence" value="ECO:0007669"/>
    <property type="project" value="TreeGrafter"/>
</dbReference>
<dbReference type="Pfam" id="PF20170">
    <property type="entry name" value="Plexin_RBD"/>
    <property type="match status" value="1"/>
</dbReference>
<evidence type="ECO:0000256" key="1">
    <source>
        <dbReference type="ARBA" id="ARBA00004251"/>
    </source>
</evidence>
<dbReference type="Gene3D" id="1.10.506.10">
    <property type="entry name" value="GTPase Activation - p120gap, domain 1"/>
    <property type="match status" value="1"/>
</dbReference>
<evidence type="ECO:0000256" key="12">
    <source>
        <dbReference type="ARBA" id="ARBA00023170"/>
    </source>
</evidence>
<dbReference type="Pfam" id="PF01403">
    <property type="entry name" value="Sema"/>
    <property type="match status" value="1"/>
</dbReference>
<evidence type="ECO:0000256" key="15">
    <source>
        <dbReference type="ARBA" id="ARBA00070678"/>
    </source>
</evidence>
<dbReference type="InterPro" id="IPR057533">
    <property type="entry name" value="PSI_Plexin-B"/>
</dbReference>
<evidence type="ECO:0000256" key="11">
    <source>
        <dbReference type="ARBA" id="ARBA00023157"/>
    </source>
</evidence>
<dbReference type="InterPro" id="IPR036352">
    <property type="entry name" value="Semap_dom_sf"/>
</dbReference>
<evidence type="ECO:0000259" key="17">
    <source>
        <dbReference type="PROSITE" id="PS51004"/>
    </source>
</evidence>
<dbReference type="InterPro" id="IPR008936">
    <property type="entry name" value="Rho_GTPase_activation_prot"/>
</dbReference>
<dbReference type="InterPro" id="IPR031148">
    <property type="entry name" value="Plexin"/>
</dbReference>
<evidence type="ECO:0000256" key="10">
    <source>
        <dbReference type="ARBA" id="ARBA00023136"/>
    </source>
</evidence>
<evidence type="ECO:0000256" key="5">
    <source>
        <dbReference type="ARBA" id="ARBA00022692"/>
    </source>
</evidence>
<dbReference type="PANTHER" id="PTHR22625">
    <property type="entry name" value="PLEXIN"/>
    <property type="match status" value="1"/>
</dbReference>
<keyword evidence="10" id="KW-0472">Membrane</keyword>
<dbReference type="GO" id="GO:0007162">
    <property type="term" value="P:negative regulation of cell adhesion"/>
    <property type="evidence" value="ECO:0007669"/>
    <property type="project" value="TreeGrafter"/>
</dbReference>
<keyword evidence="6" id="KW-0732">Signal</keyword>
<dbReference type="Pfam" id="PF24317">
    <property type="entry name" value="PSI_Plexin-B"/>
    <property type="match status" value="1"/>
</dbReference>
<dbReference type="Gene3D" id="2.60.40.10">
    <property type="entry name" value="Immunoglobulins"/>
    <property type="match status" value="2"/>
</dbReference>
<feature type="domain" description="Sema" evidence="17">
    <location>
        <begin position="24"/>
        <end position="491"/>
    </location>
</feature>
<dbReference type="InterPro" id="IPR002909">
    <property type="entry name" value="IPT_dom"/>
</dbReference>
<dbReference type="FunFam" id="2.60.40.10:FF:000131">
    <property type="entry name" value="Plexin A2"/>
    <property type="match status" value="1"/>
</dbReference>
<evidence type="ECO:0000313" key="19">
    <source>
        <dbReference type="Proteomes" id="UP000265100"/>
    </source>
</evidence>
<dbReference type="Ensembl" id="ENSACLT00000056330.1">
    <property type="protein sequence ID" value="ENSACLP00000060471.1"/>
    <property type="gene ID" value="ENSACLG00000026395.2"/>
</dbReference>
<dbReference type="GO" id="GO:0005886">
    <property type="term" value="C:plasma membrane"/>
    <property type="evidence" value="ECO:0007669"/>
    <property type="project" value="UniProtKB-SubCell"/>
</dbReference>
<dbReference type="GO" id="GO:0007411">
    <property type="term" value="P:axon guidance"/>
    <property type="evidence" value="ECO:0007669"/>
    <property type="project" value="UniProtKB-ARBA"/>
</dbReference>
<comment type="function">
    <text evidence="14">Receptor for SEMA4D. Plays a role in GABAergic synapse development. Mediates SEMA4A- and SEMA4D-dependent inhibitory synapse development. Plays a role in RHOA activation and subsequent changes of the actin cytoskeleton. Plays a role in axon guidance, invasive growth and cell migration.</text>
</comment>
<keyword evidence="7" id="KW-0677">Repeat</keyword>
<dbReference type="FunFam" id="2.130.10.10:FF:000126">
    <property type="entry name" value="Plexin B1"/>
    <property type="match status" value="1"/>
</dbReference>
<evidence type="ECO:0000256" key="2">
    <source>
        <dbReference type="ARBA" id="ARBA00010297"/>
    </source>
</evidence>
<dbReference type="Pfam" id="PF24479">
    <property type="entry name" value="PSI_PlexinA-B"/>
    <property type="match status" value="1"/>
</dbReference>
<dbReference type="GeneTree" id="ENSGT01150000286928"/>
<dbReference type="Pfam" id="PF08337">
    <property type="entry name" value="Plexin_cytopl"/>
    <property type="match status" value="1"/>
</dbReference>
<dbReference type="Pfam" id="PF01833">
    <property type="entry name" value="TIG"/>
    <property type="match status" value="2"/>
</dbReference>
<keyword evidence="3" id="KW-1003">Cell membrane</keyword>
<dbReference type="PANTHER" id="PTHR22625:SF36">
    <property type="entry name" value="PLEXIN-B1"/>
    <property type="match status" value="1"/>
</dbReference>
<dbReference type="InterPro" id="IPR013548">
    <property type="entry name" value="Plexin_cytoplasmic_RasGAP_dom"/>
</dbReference>
<dbReference type="SMART" id="SM00423">
    <property type="entry name" value="PSI"/>
    <property type="match status" value="3"/>
</dbReference>
<dbReference type="Pfam" id="PF17960">
    <property type="entry name" value="TIG_plexin"/>
    <property type="match status" value="1"/>
</dbReference>
<organism evidence="18 19">
    <name type="scientific">Astatotilapia calliptera</name>
    <name type="common">Eastern happy</name>
    <name type="synonym">Chromis callipterus</name>
    <dbReference type="NCBI Taxonomy" id="8154"/>
    <lineage>
        <taxon>Eukaryota</taxon>
        <taxon>Metazoa</taxon>
        <taxon>Chordata</taxon>
        <taxon>Craniata</taxon>
        <taxon>Vertebrata</taxon>
        <taxon>Euteleostomi</taxon>
        <taxon>Actinopterygii</taxon>
        <taxon>Neopterygii</taxon>
        <taxon>Teleostei</taxon>
        <taxon>Neoteleostei</taxon>
        <taxon>Acanthomorphata</taxon>
        <taxon>Ovalentaria</taxon>
        <taxon>Cichlomorphae</taxon>
        <taxon>Cichliformes</taxon>
        <taxon>Cichlidae</taxon>
        <taxon>African cichlids</taxon>
        <taxon>Pseudocrenilabrinae</taxon>
        <taxon>Haplochromini</taxon>
        <taxon>Astatotilapia</taxon>
    </lineage>
</organism>
<dbReference type="SUPFAM" id="SSF103575">
    <property type="entry name" value="Plexin repeat"/>
    <property type="match status" value="1"/>
</dbReference>
<dbReference type="FunFam" id="3.10.20.90:FF:000120">
    <property type="entry name" value="Plexin b1a"/>
    <property type="match status" value="1"/>
</dbReference>
<dbReference type="InterPro" id="IPR002165">
    <property type="entry name" value="Plexin_repeat"/>
</dbReference>
<accession>A0AAX7U4T7</accession>
<dbReference type="Gene3D" id="3.10.20.90">
    <property type="entry name" value="Phosphatidylinositol 3-kinase Catalytic Subunit, Chain A, domain 1"/>
    <property type="match status" value="1"/>
</dbReference>
<sequence>MVRLSLSAVKTLLSLLLLATGCPLILFPIGTVQGSDSFPSNFYPTFIRNDTLFEHLALHPNPNVGRVYVGARNRLFQLDPFLQPELQDDTGPVTDSRDCLPPVTETNCPQARETSNHNKLLLVNPYSMELITCGSVNQGICQKRSLDSVDQVLFSTERPVDTQYVAANHPNVSTVGLVVRSHPDKQPVLFVGRGYTSSHPPISTRNLAQDPIFSYEETAKLAVAGRLSEYDHNFVASFAHRQHVYFLFYRRDLKSPSREYRTYISRVCLDDQAYYSYVEVPLTCRSRTGKIYNLLQAVQLGVSKEDVGGRGSETLVGVFSTRLASTRPSEESALCVFNLEDVDRRINSTRDFCYTQMGKEAGVEAAYIEYDVKSNCANLPENTLDAYPCGSDHTPSPMASRIPVEVETILDSPSARLTAVAVSSRVGHTIAFLGDSKGNLHKVFLGPNGEVEEYSVTPIQKNAAISSDLILDQKQEHLFIMTHNMVHTQPVAECQQHPDCHSCLLAHDPYCGWCVLEGRCVLQSQCARGSYPGQWLWSFDMEQQCLVVQDLVPSNLSREESKMVSLSIPRLPVLENGESYSCYFQDSHTPATITETGVTCRSPDTSRVPLVFRGQDFVTVTLSLRFGNVTVTARDFTFYDCTAVKQLSGSQPCRGCVLSRWGCNWCVHQHACTHKPTCEEGVIIYNQHVSCSYTYSAPVQEYNALVYVKRRDTFHVDTSRDLYGKVILSLLCFKHIAVSFHYEHMLTVCCSSMSTVLSVTLYNCSVGRSDCSRCHTADPKYGCAWCGGPRASCLFSNSCSEPVQQTCPAPVIHSVDPLSGLLEGGTMVTISGSNLGQKAEDIVQSVLVADVPCTVISNLYEVSSRIVCMTKASGLKTNHVSVRVNGGEFGLSRQKFRNGGGRGAKESNGRKPWEGRLGWFLTPSVPETNSAPSNRSVCAAQHRAVHSSDRSHLLTQMTQICLSHQFVERCEVNSSSLILCRSPMVDSTIWWSRVTVEFLLDNLRFDFSSLNSEPFSYERNPTLQPLNQQDPLKAYRYNPGSFIQLEGEHLDLAITKEEVVVLIGEGVCAVKTLTSNHLYCEPPPQQPAPGPNGKKINFLHSLTGFPLIVCKTFFPSVRRKSKQALRDYKKVQIQLENLETSVRDRCKKEFTDLMTEMMDMSSDLVGSGIPFLDYRMYAERIFFPGHRESPLRRDLDVQECRRQTVEQGLVQLSNLLNSKLFLTKFIHTLESQRTFSPRDRAYVASLLTVALHGKLEYFTDILKTLLNDLVEQYVAKNPKLMLRRTETVVEKLLTNWMSICLYAFLRDSAGEPLYMLFRAIKHQVDKGPVDAVTGKAKYTLNDNRLLREDVEYKTLTLNVLVQGGGVNETQPVPSKVLDCDTITQVKEKLLDQVYKGTSFSHRPHAESLDLEWRSGVAGHLILSDEDLTSVVQGSWKRLNTLQHYKVPDGATVALVPRHTKHIHHDNHDYIAGEKTPMLEDADEGGVRLWHLVKASEEPELPKHRRGSLRERERAKAIPEIYLTRLLSMKGTLQKFVDDLFTVILSTSRPVPLAVKYFFDLLDEQAAQHGISDSETIHIWKTNSLPLRFWINIVKNPQFIFDIQASDHVDAVLSVIAQTFMDSCTIAEHKLGRDSPINKLLYARDIPRYKQMVERYYADIRQTISASDQEMNSALAELSRVSNYSGELNYLVALHELYKYINKYYDQIITALEEDTTAQKMQLGYRLQQIAAAVENKVTDL</sequence>
<dbReference type="InterPro" id="IPR046800">
    <property type="entry name" value="Plexin_RBD"/>
</dbReference>
<evidence type="ECO:0000256" key="3">
    <source>
        <dbReference type="ARBA" id="ARBA00022475"/>
    </source>
</evidence>
<dbReference type="SMART" id="SM00429">
    <property type="entry name" value="IPT"/>
    <property type="match status" value="1"/>
</dbReference>
<dbReference type="InterPro" id="IPR015943">
    <property type="entry name" value="WD40/YVTN_repeat-like_dom_sf"/>
</dbReference>
<dbReference type="GO" id="GO:0008360">
    <property type="term" value="P:regulation of cell shape"/>
    <property type="evidence" value="ECO:0007669"/>
    <property type="project" value="UniProtKB-ARBA"/>
</dbReference>
<dbReference type="InterPro" id="IPR016201">
    <property type="entry name" value="PSI"/>
</dbReference>
<dbReference type="GO" id="GO:0002116">
    <property type="term" value="C:semaphorin receptor complex"/>
    <property type="evidence" value="ECO:0007669"/>
    <property type="project" value="UniProtKB-ARBA"/>
</dbReference>
<keyword evidence="8" id="KW-1133">Transmembrane helix</keyword>
<dbReference type="SUPFAM" id="SSF101912">
    <property type="entry name" value="Sema domain"/>
    <property type="match status" value="1"/>
</dbReference>
<dbReference type="GO" id="GO:0030334">
    <property type="term" value="P:regulation of cell migration"/>
    <property type="evidence" value="ECO:0007669"/>
    <property type="project" value="TreeGrafter"/>
</dbReference>
<evidence type="ECO:0000256" key="8">
    <source>
        <dbReference type="ARBA" id="ARBA00022989"/>
    </source>
</evidence>
<dbReference type="FunFam" id="1.10.506.10:FF:000012">
    <property type="entry name" value="Plexin B1"/>
    <property type="match status" value="1"/>
</dbReference>
<evidence type="ECO:0000256" key="4">
    <source>
        <dbReference type="ARBA" id="ARBA00022553"/>
    </source>
</evidence>
<dbReference type="PROSITE" id="PS51004">
    <property type="entry name" value="SEMA"/>
    <property type="match status" value="1"/>
</dbReference>
<keyword evidence="19" id="KW-1185">Reference proteome</keyword>
<dbReference type="Proteomes" id="UP000265100">
    <property type="component" value="Chromosome 5"/>
</dbReference>
<keyword evidence="12" id="KW-0675">Receptor</keyword>
<keyword evidence="9" id="KW-0175">Coiled coil</keyword>
<dbReference type="InterPro" id="IPR014756">
    <property type="entry name" value="Ig_E-set"/>
</dbReference>
<comment type="caution">
    <text evidence="16">Lacks conserved residue(s) required for the propagation of feature annotation.</text>
</comment>
<dbReference type="Pfam" id="PF01437">
    <property type="entry name" value="PSI"/>
    <property type="match status" value="1"/>
</dbReference>
<protein>
    <recommendedName>
        <fullName evidence="15">Plexin-B1</fullName>
    </recommendedName>
</protein>
<evidence type="ECO:0000256" key="14">
    <source>
        <dbReference type="ARBA" id="ARBA00057668"/>
    </source>
</evidence>
<reference evidence="18" key="3">
    <citation type="submission" date="2025-09" db="UniProtKB">
        <authorList>
            <consortium name="Ensembl"/>
        </authorList>
    </citation>
    <scope>IDENTIFICATION</scope>
</reference>
<keyword evidence="4" id="KW-0597">Phosphoprotein</keyword>
<keyword evidence="5" id="KW-0812">Transmembrane</keyword>
<proteinExistence type="inferred from homology"/>
<dbReference type="SMART" id="SM00630">
    <property type="entry name" value="Sema"/>
    <property type="match status" value="1"/>
</dbReference>
<dbReference type="FunFam" id="2.60.40.10:FF:000203">
    <property type="entry name" value="Plexin B2"/>
    <property type="match status" value="1"/>
</dbReference>
<name>A0AAX7U4T7_ASTCA</name>